<feature type="compositionally biased region" description="Polar residues" evidence="1">
    <location>
        <begin position="179"/>
        <end position="188"/>
    </location>
</feature>
<evidence type="ECO:0000313" key="2">
    <source>
        <dbReference type="EMBL" id="TKC91160.1"/>
    </source>
</evidence>
<name>A0A4V5PJF9_9BURK</name>
<comment type="caution">
    <text evidence="2">The sequence shown here is derived from an EMBL/GenBank/DDBJ whole genome shotgun (WGS) entry which is preliminary data.</text>
</comment>
<accession>A0A4V5PJF9</accession>
<gene>
    <name evidence="2" type="ORF">FAZ69_07295</name>
</gene>
<feature type="region of interest" description="Disordered" evidence="1">
    <location>
        <begin position="159"/>
        <end position="210"/>
    </location>
</feature>
<feature type="compositionally biased region" description="Polar residues" evidence="1">
    <location>
        <begin position="196"/>
        <end position="207"/>
    </location>
</feature>
<proteinExistence type="predicted"/>
<evidence type="ECO:0000256" key="1">
    <source>
        <dbReference type="SAM" id="MobiDB-lite"/>
    </source>
</evidence>
<keyword evidence="3" id="KW-1185">Reference proteome</keyword>
<organism evidence="2 3">
    <name type="scientific">Trinickia terrae</name>
    <dbReference type="NCBI Taxonomy" id="2571161"/>
    <lineage>
        <taxon>Bacteria</taxon>
        <taxon>Pseudomonadati</taxon>
        <taxon>Pseudomonadota</taxon>
        <taxon>Betaproteobacteria</taxon>
        <taxon>Burkholderiales</taxon>
        <taxon>Burkholderiaceae</taxon>
        <taxon>Trinickia</taxon>
    </lineage>
</organism>
<protein>
    <submittedName>
        <fullName evidence="2">Uncharacterized protein</fullName>
    </submittedName>
</protein>
<evidence type="ECO:0000313" key="3">
    <source>
        <dbReference type="Proteomes" id="UP000305539"/>
    </source>
</evidence>
<dbReference type="Proteomes" id="UP000305539">
    <property type="component" value="Unassembled WGS sequence"/>
</dbReference>
<feature type="compositionally biased region" description="Low complexity" evidence="1">
    <location>
        <begin position="1"/>
        <end position="12"/>
    </location>
</feature>
<sequence length="356" mass="39131">MQELATAARRAAPPMPEAPKPQTTVEVPEQGQSANAILAKSPTLQKDLRELAMRDWRIRYGDAGKGSMATRVPDGESLITLDSIYKNNPRGAIQTLAHEVGHAQYIYTVDFSNQAACTNSFYPTKAGRRSRTSRCNVKYWLTAVLTLVSQAIHATTPLTTGSTTAISSPVTPAKPAATSEISTETANTPPSPIKPTATTTETGVKNTPENDPHKAAYADIWSFMAGLIRVVRAQDMSAFAKLLDGLREDEKNEYVTFYRENPVHLASGEHLRAFSVFNNHHSNRIGARFEISNRCLSRDEVKQHYPGWRIVGAPRGGSLEEQTLFEVDEDGFAYVFGFAEKARDCLNSFSVGPLRN</sequence>
<feature type="region of interest" description="Disordered" evidence="1">
    <location>
        <begin position="1"/>
        <end position="24"/>
    </location>
</feature>
<dbReference type="EMBL" id="SWJE01000003">
    <property type="protein sequence ID" value="TKC91160.1"/>
    <property type="molecule type" value="Genomic_DNA"/>
</dbReference>
<dbReference type="AlphaFoldDB" id="A0A4V5PJF9"/>
<dbReference type="RefSeq" id="WP_136893276.1">
    <property type="nucleotide sequence ID" value="NZ_SWJE01000003.1"/>
</dbReference>
<reference evidence="2 3" key="1">
    <citation type="submission" date="2019-04" db="EMBL/GenBank/DDBJ databases">
        <title>Trinickia sp. 7GSK02, isolated from subtropical forest soil.</title>
        <authorList>
            <person name="Gao Z.-H."/>
            <person name="Qiu L.-H."/>
        </authorList>
    </citation>
    <scope>NUCLEOTIDE SEQUENCE [LARGE SCALE GENOMIC DNA]</scope>
    <source>
        <strain evidence="2 3">7GSK02</strain>
    </source>
</reference>
<dbReference type="OrthoDB" id="8854729at2"/>